<evidence type="ECO:0000256" key="5">
    <source>
        <dbReference type="SAM" id="MobiDB-lite"/>
    </source>
</evidence>
<keyword evidence="1" id="KW-0805">Transcription regulation</keyword>
<evidence type="ECO:0000256" key="2">
    <source>
        <dbReference type="ARBA" id="ARBA00023125"/>
    </source>
</evidence>
<keyword evidence="2 4" id="KW-0238">DNA-binding</keyword>
<dbReference type="Gene3D" id="1.10.10.60">
    <property type="entry name" value="Homeodomain-like"/>
    <property type="match status" value="1"/>
</dbReference>
<dbReference type="InterPro" id="IPR009057">
    <property type="entry name" value="Homeodomain-like_sf"/>
</dbReference>
<dbReference type="GO" id="GO:0003700">
    <property type="term" value="F:DNA-binding transcription factor activity"/>
    <property type="evidence" value="ECO:0007669"/>
    <property type="project" value="TreeGrafter"/>
</dbReference>
<organism evidence="7 8">
    <name type="scientific">Mycolicibacterium fortuitum</name>
    <name type="common">Mycobacterium fortuitum</name>
    <dbReference type="NCBI Taxonomy" id="1766"/>
    <lineage>
        <taxon>Bacteria</taxon>
        <taxon>Bacillati</taxon>
        <taxon>Actinomycetota</taxon>
        <taxon>Actinomycetes</taxon>
        <taxon>Mycobacteriales</taxon>
        <taxon>Mycobacteriaceae</taxon>
        <taxon>Mycolicibacterium</taxon>
    </lineage>
</organism>
<evidence type="ECO:0000256" key="3">
    <source>
        <dbReference type="ARBA" id="ARBA00023163"/>
    </source>
</evidence>
<name>A0AAE4VFN4_MYCFO</name>
<reference evidence="7" key="1">
    <citation type="submission" date="2023-10" db="EMBL/GenBank/DDBJ databases">
        <title>Mycolicibacterium fortuitum clinical isolates causing pulmonary infections in humans.</title>
        <authorList>
            <person name="Mejia-Ponce P.M."/>
            <person name="Zenteno-Cuevas R."/>
            <person name="Licona-Cassani C."/>
        </authorList>
    </citation>
    <scope>NUCLEOTIDE SEQUENCE</scope>
    <source>
        <strain evidence="7">M8</strain>
    </source>
</reference>
<feature type="DNA-binding region" description="H-T-H motif" evidence="4">
    <location>
        <begin position="72"/>
        <end position="91"/>
    </location>
</feature>
<comment type="caution">
    <text evidence="7">The sequence shown here is derived from an EMBL/GenBank/DDBJ whole genome shotgun (WGS) entry which is preliminary data.</text>
</comment>
<feature type="region of interest" description="Disordered" evidence="5">
    <location>
        <begin position="1"/>
        <end position="31"/>
    </location>
</feature>
<dbReference type="GO" id="GO:0000976">
    <property type="term" value="F:transcription cis-regulatory region binding"/>
    <property type="evidence" value="ECO:0007669"/>
    <property type="project" value="TreeGrafter"/>
</dbReference>
<dbReference type="AlphaFoldDB" id="A0AAE4VFN4"/>
<dbReference type="RefSeq" id="WP_071533342.1">
    <property type="nucleotide sequence ID" value="NZ_CP011269.1"/>
</dbReference>
<evidence type="ECO:0000256" key="1">
    <source>
        <dbReference type="ARBA" id="ARBA00023015"/>
    </source>
</evidence>
<dbReference type="PANTHER" id="PTHR30055:SF234">
    <property type="entry name" value="HTH-TYPE TRANSCRIPTIONAL REGULATOR BETI"/>
    <property type="match status" value="1"/>
</dbReference>
<dbReference type="SUPFAM" id="SSF48498">
    <property type="entry name" value="Tetracyclin repressor-like, C-terminal domain"/>
    <property type="match status" value="1"/>
</dbReference>
<proteinExistence type="predicted"/>
<dbReference type="PROSITE" id="PS50977">
    <property type="entry name" value="HTH_TETR_2"/>
    <property type="match status" value="1"/>
</dbReference>
<accession>A0AAE4VFN4</accession>
<dbReference type="EMBL" id="JAWLVV010000019">
    <property type="protein sequence ID" value="MDV7292597.1"/>
    <property type="molecule type" value="Genomic_DNA"/>
</dbReference>
<dbReference type="Gene3D" id="1.10.357.10">
    <property type="entry name" value="Tetracycline Repressor, domain 2"/>
    <property type="match status" value="1"/>
</dbReference>
<evidence type="ECO:0000313" key="8">
    <source>
        <dbReference type="Proteomes" id="UP001186041"/>
    </source>
</evidence>
<dbReference type="InterPro" id="IPR001647">
    <property type="entry name" value="HTH_TetR"/>
</dbReference>
<dbReference type="InterPro" id="IPR050109">
    <property type="entry name" value="HTH-type_TetR-like_transc_reg"/>
</dbReference>
<dbReference type="Proteomes" id="UP001186041">
    <property type="component" value="Unassembled WGS sequence"/>
</dbReference>
<feature type="domain" description="HTH tetR-type" evidence="6">
    <location>
        <begin position="49"/>
        <end position="109"/>
    </location>
</feature>
<keyword evidence="3" id="KW-0804">Transcription</keyword>
<gene>
    <name evidence="7" type="ORF">R4485_20705</name>
</gene>
<dbReference type="PANTHER" id="PTHR30055">
    <property type="entry name" value="HTH-TYPE TRANSCRIPTIONAL REGULATOR RUTR"/>
    <property type="match status" value="1"/>
</dbReference>
<dbReference type="SUPFAM" id="SSF46689">
    <property type="entry name" value="Homeodomain-like"/>
    <property type="match status" value="1"/>
</dbReference>
<sequence length="239" mass="26317">MARRSPVQSVHVLPTRQASEQPVTTAGEEPAWKQRAVERSIKTAKLRAAQRVQRFLDAAQAIIIEKGSTDFTVQEVVDRSRQSLRSFYLQFDGKHELLLALFEDALSRSADQIRAATSTQGEPIERLKVAIQLLFESSRPDPAAKRPLFTDFAPRLLVSHPSEVKVAHAPLLALLTELMEEASEAGQLRPGINPRRMAAMTMQTVMFVAQSSGGADESSAHPITADEVWDFVANGFAAD</sequence>
<dbReference type="Pfam" id="PF00440">
    <property type="entry name" value="TetR_N"/>
    <property type="match status" value="1"/>
</dbReference>
<evidence type="ECO:0000256" key="4">
    <source>
        <dbReference type="PROSITE-ProRule" id="PRU00335"/>
    </source>
</evidence>
<dbReference type="InterPro" id="IPR036271">
    <property type="entry name" value="Tet_transcr_reg_TetR-rel_C_sf"/>
</dbReference>
<dbReference type="GeneID" id="93414638"/>
<evidence type="ECO:0000313" key="7">
    <source>
        <dbReference type="EMBL" id="MDV7292597.1"/>
    </source>
</evidence>
<evidence type="ECO:0000259" key="6">
    <source>
        <dbReference type="PROSITE" id="PS50977"/>
    </source>
</evidence>
<protein>
    <submittedName>
        <fullName evidence="7">TetR/AcrR family transcriptional regulator</fullName>
    </submittedName>
</protein>